<dbReference type="GO" id="GO:0005524">
    <property type="term" value="F:ATP binding"/>
    <property type="evidence" value="ECO:0007669"/>
    <property type="project" value="UniProtKB-KW"/>
</dbReference>
<keyword evidence="5" id="KW-0597">Phosphoprotein</keyword>
<dbReference type="InterPro" id="IPR036097">
    <property type="entry name" value="HisK_dim/P_sf"/>
</dbReference>
<keyword evidence="9 14" id="KW-0418">Kinase</keyword>
<dbReference type="SMART" id="SM00304">
    <property type="entry name" value="HAMP"/>
    <property type="match status" value="1"/>
</dbReference>
<dbReference type="CDD" id="cd00075">
    <property type="entry name" value="HATPase"/>
    <property type="match status" value="1"/>
</dbReference>
<dbReference type="InterPro" id="IPR036890">
    <property type="entry name" value="HATPase_C_sf"/>
</dbReference>
<evidence type="ECO:0000256" key="4">
    <source>
        <dbReference type="ARBA" id="ARBA00022519"/>
    </source>
</evidence>
<dbReference type="SMART" id="SM00387">
    <property type="entry name" value="HATPase_c"/>
    <property type="match status" value="1"/>
</dbReference>
<dbReference type="PROSITE" id="PS50885">
    <property type="entry name" value="HAMP"/>
    <property type="match status" value="1"/>
</dbReference>
<dbReference type="InterPro" id="IPR003594">
    <property type="entry name" value="HATPase_dom"/>
</dbReference>
<dbReference type="Pfam" id="PF02518">
    <property type="entry name" value="HATPase_c"/>
    <property type="match status" value="1"/>
</dbReference>
<organism evidence="17 18">
    <name type="scientific">Ramlibacter lithotrophicus</name>
    <dbReference type="NCBI Taxonomy" id="2606681"/>
    <lineage>
        <taxon>Bacteria</taxon>
        <taxon>Pseudomonadati</taxon>
        <taxon>Pseudomonadota</taxon>
        <taxon>Betaproteobacteria</taxon>
        <taxon>Burkholderiales</taxon>
        <taxon>Comamonadaceae</taxon>
        <taxon>Ramlibacter</taxon>
    </lineage>
</organism>
<dbReference type="Gene3D" id="1.10.287.130">
    <property type="match status" value="1"/>
</dbReference>
<comment type="catalytic activity">
    <reaction evidence="1 14">
        <text>ATP + protein L-histidine = ADP + protein N-phospho-L-histidine.</text>
        <dbReference type="EC" id="2.7.13.3"/>
    </reaction>
</comment>
<dbReference type="PANTHER" id="PTHR45436:SF9">
    <property type="entry name" value="SENSOR PROTEIN"/>
    <property type="match status" value="1"/>
</dbReference>
<dbReference type="Gene3D" id="6.10.340.10">
    <property type="match status" value="1"/>
</dbReference>
<reference evidence="17 18" key="1">
    <citation type="journal article" date="2020" name="Nature">
        <title>Bacterial chemolithoautotrophy via manganese oxidation.</title>
        <authorList>
            <person name="Yu H."/>
            <person name="Leadbetter J.R."/>
        </authorList>
    </citation>
    <scope>NUCLEOTIDE SEQUENCE [LARGE SCALE GENOMIC DNA]</scope>
    <source>
        <strain evidence="17 18">RBP-1</strain>
    </source>
</reference>
<evidence type="ECO:0000256" key="13">
    <source>
        <dbReference type="ARBA" id="ARBA00023136"/>
    </source>
</evidence>
<sequence>MRLAFASALFGLVVVGGATAVGFWTLSNQLDERAEAEMEGRRRLLIHILLEVPNRQAIGESNDRFAELFYGHDDLHLAILEPDGGTLITGFSDIGAESVAALRRVAARSSGLHTWRRASGERFSGIHGAAGLADGSKVDFYLSVDRARDSRLLGGFLQATLIALPLLLIVVAAGAGVITRTGLAPLRRFNQLAASIGTKSLNRRLSMAGLPVELASTAAEFNSMLERIDEGYRKLEDFAGDLAHEMRTPVATLLGRTQVALSRHRSGDELRAVLEGNVEELERLSTLISDMLFIARAEHNVAPIERAAVDLAQEARRVTDYLSAIAEEKALNLDVRGSAPSLQADRLMIQRAITNLLSNAIRHAERGSTVDVEVGSAGKVATLTVSNVGEGISPADQERIFERFYRVDQGRARGQGGSGLGLAIVRSIATLHGGTIGAASAGGRTTFTLSLPVEDPARP</sequence>
<dbReference type="Pfam" id="PF00672">
    <property type="entry name" value="HAMP"/>
    <property type="match status" value="1"/>
</dbReference>
<dbReference type="InterPro" id="IPR006290">
    <property type="entry name" value="CztS_silS_copS"/>
</dbReference>
<name>A0A7X6DI20_9BURK</name>
<keyword evidence="8 14" id="KW-0547">Nucleotide-binding</keyword>
<feature type="transmembrane region" description="Helical" evidence="14">
    <location>
        <begin position="156"/>
        <end position="178"/>
    </location>
</feature>
<evidence type="ECO:0000313" key="18">
    <source>
        <dbReference type="Proteomes" id="UP000521868"/>
    </source>
</evidence>
<gene>
    <name evidence="17" type="ORF">RAMLITH_17225</name>
</gene>
<dbReference type="SMART" id="SM00388">
    <property type="entry name" value="HisKA"/>
    <property type="match status" value="1"/>
</dbReference>
<keyword evidence="4 14" id="KW-0997">Cell inner membrane</keyword>
<evidence type="ECO:0000259" key="15">
    <source>
        <dbReference type="PROSITE" id="PS50109"/>
    </source>
</evidence>
<evidence type="ECO:0000256" key="1">
    <source>
        <dbReference type="ARBA" id="ARBA00000085"/>
    </source>
</evidence>
<evidence type="ECO:0000256" key="8">
    <source>
        <dbReference type="ARBA" id="ARBA00022741"/>
    </source>
</evidence>
<dbReference type="InterPro" id="IPR050428">
    <property type="entry name" value="TCS_sensor_his_kinase"/>
</dbReference>
<dbReference type="GO" id="GO:0000155">
    <property type="term" value="F:phosphorelay sensor kinase activity"/>
    <property type="evidence" value="ECO:0007669"/>
    <property type="project" value="InterPro"/>
</dbReference>
<dbReference type="AlphaFoldDB" id="A0A7X6DI20"/>
<evidence type="ECO:0000256" key="10">
    <source>
        <dbReference type="ARBA" id="ARBA00022840"/>
    </source>
</evidence>
<evidence type="ECO:0000256" key="6">
    <source>
        <dbReference type="ARBA" id="ARBA00022679"/>
    </source>
</evidence>
<dbReference type="PROSITE" id="PS50109">
    <property type="entry name" value="HIS_KIN"/>
    <property type="match status" value="1"/>
</dbReference>
<dbReference type="Proteomes" id="UP000521868">
    <property type="component" value="Unassembled WGS sequence"/>
</dbReference>
<dbReference type="GO" id="GO:0005886">
    <property type="term" value="C:plasma membrane"/>
    <property type="evidence" value="ECO:0007669"/>
    <property type="project" value="UniProtKB-SubCell"/>
</dbReference>
<dbReference type="PANTHER" id="PTHR45436">
    <property type="entry name" value="SENSOR HISTIDINE KINASE YKOH"/>
    <property type="match status" value="1"/>
</dbReference>
<dbReference type="EMBL" id="VTOX01000006">
    <property type="protein sequence ID" value="NKE67567.1"/>
    <property type="molecule type" value="Genomic_DNA"/>
</dbReference>
<evidence type="ECO:0000256" key="14">
    <source>
        <dbReference type="RuleBase" id="RU364088"/>
    </source>
</evidence>
<comment type="function">
    <text evidence="14">Member of a two-component regulatory system.</text>
</comment>
<keyword evidence="3 14" id="KW-1003">Cell membrane</keyword>
<feature type="domain" description="Histidine kinase" evidence="15">
    <location>
        <begin position="241"/>
        <end position="455"/>
    </location>
</feature>
<dbReference type="NCBIfam" id="TIGR01386">
    <property type="entry name" value="cztS_silS_copS"/>
    <property type="match status" value="1"/>
</dbReference>
<evidence type="ECO:0000259" key="16">
    <source>
        <dbReference type="PROSITE" id="PS50885"/>
    </source>
</evidence>
<proteinExistence type="predicted"/>
<keyword evidence="7 14" id="KW-0812">Transmembrane</keyword>
<keyword evidence="12 14" id="KW-0902">Two-component regulatory system</keyword>
<dbReference type="InterPro" id="IPR004358">
    <property type="entry name" value="Sig_transdc_His_kin-like_C"/>
</dbReference>
<keyword evidence="6 14" id="KW-0808">Transferase</keyword>
<evidence type="ECO:0000256" key="7">
    <source>
        <dbReference type="ARBA" id="ARBA00022692"/>
    </source>
</evidence>
<dbReference type="PRINTS" id="PR00344">
    <property type="entry name" value="BCTRLSENSOR"/>
</dbReference>
<evidence type="ECO:0000256" key="3">
    <source>
        <dbReference type="ARBA" id="ARBA00022475"/>
    </source>
</evidence>
<dbReference type="SUPFAM" id="SSF55874">
    <property type="entry name" value="ATPase domain of HSP90 chaperone/DNA topoisomerase II/histidine kinase"/>
    <property type="match status" value="1"/>
</dbReference>
<dbReference type="EC" id="2.7.13.3" evidence="14"/>
<keyword evidence="10 14" id="KW-0067">ATP-binding</keyword>
<keyword evidence="18" id="KW-1185">Reference proteome</keyword>
<evidence type="ECO:0000256" key="12">
    <source>
        <dbReference type="ARBA" id="ARBA00023012"/>
    </source>
</evidence>
<feature type="domain" description="HAMP" evidence="16">
    <location>
        <begin position="180"/>
        <end position="233"/>
    </location>
</feature>
<accession>A0A7X6DI20</accession>
<evidence type="ECO:0000256" key="9">
    <source>
        <dbReference type="ARBA" id="ARBA00022777"/>
    </source>
</evidence>
<evidence type="ECO:0000256" key="5">
    <source>
        <dbReference type="ARBA" id="ARBA00022553"/>
    </source>
</evidence>
<dbReference type="Pfam" id="PF00512">
    <property type="entry name" value="HisKA"/>
    <property type="match status" value="1"/>
</dbReference>
<evidence type="ECO:0000256" key="2">
    <source>
        <dbReference type="ARBA" id="ARBA00004429"/>
    </source>
</evidence>
<keyword evidence="11 14" id="KW-1133">Transmembrane helix</keyword>
<comment type="subcellular location">
    <subcellularLocation>
        <location evidence="2">Cell inner membrane</location>
        <topology evidence="2">Multi-pass membrane protein</topology>
    </subcellularLocation>
</comment>
<comment type="caution">
    <text evidence="17">The sequence shown here is derived from an EMBL/GenBank/DDBJ whole genome shotgun (WGS) entry which is preliminary data.</text>
</comment>
<dbReference type="InterPro" id="IPR003661">
    <property type="entry name" value="HisK_dim/P_dom"/>
</dbReference>
<evidence type="ECO:0000256" key="11">
    <source>
        <dbReference type="ARBA" id="ARBA00022989"/>
    </source>
</evidence>
<dbReference type="Gene3D" id="3.30.565.10">
    <property type="entry name" value="Histidine kinase-like ATPase, C-terminal domain"/>
    <property type="match status" value="1"/>
</dbReference>
<dbReference type="InterPro" id="IPR003660">
    <property type="entry name" value="HAMP_dom"/>
</dbReference>
<dbReference type="FunFam" id="3.30.565.10:FF:000006">
    <property type="entry name" value="Sensor histidine kinase WalK"/>
    <property type="match status" value="1"/>
</dbReference>
<evidence type="ECO:0000313" key="17">
    <source>
        <dbReference type="EMBL" id="NKE67567.1"/>
    </source>
</evidence>
<protein>
    <recommendedName>
        <fullName evidence="14">Sensor protein</fullName>
        <ecNumber evidence="14">2.7.13.3</ecNumber>
    </recommendedName>
</protein>
<dbReference type="InterPro" id="IPR005467">
    <property type="entry name" value="His_kinase_dom"/>
</dbReference>
<keyword evidence="13 14" id="KW-0472">Membrane</keyword>
<dbReference type="SUPFAM" id="SSF47384">
    <property type="entry name" value="Homodimeric domain of signal transducing histidine kinase"/>
    <property type="match status" value="1"/>
</dbReference>
<dbReference type="CDD" id="cd00082">
    <property type="entry name" value="HisKA"/>
    <property type="match status" value="1"/>
</dbReference>